<feature type="compositionally biased region" description="Basic and acidic residues" evidence="1">
    <location>
        <begin position="257"/>
        <end position="268"/>
    </location>
</feature>
<feature type="region of interest" description="Disordered" evidence="1">
    <location>
        <begin position="232"/>
        <end position="268"/>
    </location>
</feature>
<feature type="region of interest" description="Disordered" evidence="1">
    <location>
        <begin position="29"/>
        <end position="52"/>
    </location>
</feature>
<protein>
    <submittedName>
        <fullName evidence="2">Uncharacterized protein</fullName>
    </submittedName>
</protein>
<reference evidence="2 3" key="1">
    <citation type="journal article" date="2016" name="Mol. Biol. Evol.">
        <title>Comparative Genomics of Early-Diverging Mushroom-Forming Fungi Provides Insights into the Origins of Lignocellulose Decay Capabilities.</title>
        <authorList>
            <person name="Nagy L.G."/>
            <person name="Riley R."/>
            <person name="Tritt A."/>
            <person name="Adam C."/>
            <person name="Daum C."/>
            <person name="Floudas D."/>
            <person name="Sun H."/>
            <person name="Yadav J.S."/>
            <person name="Pangilinan J."/>
            <person name="Larsson K.H."/>
            <person name="Matsuura K."/>
            <person name="Barry K."/>
            <person name="Labutti K."/>
            <person name="Kuo R."/>
            <person name="Ohm R.A."/>
            <person name="Bhattacharya S.S."/>
            <person name="Shirouzu T."/>
            <person name="Yoshinaga Y."/>
            <person name="Martin F.M."/>
            <person name="Grigoriev I.V."/>
            <person name="Hibbett D.S."/>
        </authorList>
    </citation>
    <scope>NUCLEOTIDE SEQUENCE [LARGE SCALE GENOMIC DNA]</scope>
    <source>
        <strain evidence="2 3">CBS 109695</strain>
    </source>
</reference>
<organism evidence="2 3">
    <name type="scientific">Athelia psychrophila</name>
    <dbReference type="NCBI Taxonomy" id="1759441"/>
    <lineage>
        <taxon>Eukaryota</taxon>
        <taxon>Fungi</taxon>
        <taxon>Dikarya</taxon>
        <taxon>Basidiomycota</taxon>
        <taxon>Agaricomycotina</taxon>
        <taxon>Agaricomycetes</taxon>
        <taxon>Agaricomycetidae</taxon>
        <taxon>Atheliales</taxon>
        <taxon>Atheliaceae</taxon>
        <taxon>Athelia</taxon>
    </lineage>
</organism>
<evidence type="ECO:0000256" key="1">
    <source>
        <dbReference type="SAM" id="MobiDB-lite"/>
    </source>
</evidence>
<dbReference type="AlphaFoldDB" id="A0A165YAR8"/>
<proteinExistence type="predicted"/>
<name>A0A165YAR8_9AGAM</name>
<feature type="compositionally biased region" description="Polar residues" evidence="1">
    <location>
        <begin position="232"/>
        <end position="247"/>
    </location>
</feature>
<keyword evidence="3" id="KW-1185">Reference proteome</keyword>
<evidence type="ECO:0000313" key="2">
    <source>
        <dbReference type="EMBL" id="KZP09374.1"/>
    </source>
</evidence>
<dbReference type="OrthoDB" id="3268409at2759"/>
<evidence type="ECO:0000313" key="3">
    <source>
        <dbReference type="Proteomes" id="UP000076532"/>
    </source>
</evidence>
<gene>
    <name evidence="2" type="ORF">FIBSPDRAFT_760008</name>
</gene>
<accession>A0A165YAR8</accession>
<dbReference type="EMBL" id="KV417701">
    <property type="protein sequence ID" value="KZP09374.1"/>
    <property type="molecule type" value="Genomic_DNA"/>
</dbReference>
<dbReference type="Proteomes" id="UP000076532">
    <property type="component" value="Unassembled WGS sequence"/>
</dbReference>
<sequence length="855" mass="95564">MSLSELQLTAIHEAKQILAAVGLSLSDPPCAPDSDAEETYLPHNPDSENSVPPRALVLGSLYEPPAARRFTPPEILGKHNRLTQKTAVDALVDHPLGALVEYPETGSCTGERIAHRFAVNPADFLHPKADFQYSLGDKHGGHKDALCYLLRNGDGDLVSCSHVSTSCKGLKICSSCPHSTSHVGHHFTSRTTLPVPASSVPHSSYAEEEVFMKTLAFFCVLEDQGCSFDMDNSSATHSQDGDNSNQATDDESEDDEARVYDTRIRRPSRDPNCKGRVILKGDKFGRSYVQCEFYQRDCRSHLILQNLDEYNIPYLAALISNDQARVFEHEAVAKHHGYGPLVACGFMASPSEQKSLCPNWHREADNILKCGVLRRWSHDCTTTYDIYVPHNLFDCPQVVIVSRNPHSHPPPLPIKTPTALVAVLKSLLVSLDWKLADATPRRIVLDSAFVAGLREQLDWTGLRDPVLSDLHPSLGNLDHVRRYITALRMEHFPAGTGLAGASHLLVKHKLLPPDQQYVRCVETHKDTGEKEFSLVVCILMSMSVQLMRAKRLSIDTSFKRLHGWEEFEIETWDADSKRSVVGARAFTTSQTARAHFILLKRIFEIASSDTSLPVRFKHIHGDGFEAWIADAHKGQGLGVGLFCEYLCRDLPGYCPRESGRLLRSLGPYEHLKRFYRICVTHFKRNIHEMRGHVSHDVRAAMLSLASSEPHADLEGTFTLIRNGGKKASAWLTDKLETNKFALAALYQPASLIPLAIWKGTTLSTNSGEQQHRNIYRDGVNLTMLAGIIRGMQYDWRAMASIDLYRATGIHYRDQPATYSFRIARSINRHGESSSFLYPDIWQLMTDCSSSTASRH</sequence>